<evidence type="ECO:0000256" key="2">
    <source>
        <dbReference type="ARBA" id="ARBA00023125"/>
    </source>
</evidence>
<protein>
    <recommendedName>
        <fullName evidence="8">Response regulator</fullName>
    </recommendedName>
</protein>
<dbReference type="PRINTS" id="PR00038">
    <property type="entry name" value="HTHLUXR"/>
</dbReference>
<organism evidence="7">
    <name type="scientific">Streptomyces haneummycinicus</name>
    <dbReference type="NCBI Taxonomy" id="3074435"/>
    <lineage>
        <taxon>Bacteria</taxon>
        <taxon>Bacillati</taxon>
        <taxon>Actinomycetota</taxon>
        <taxon>Actinomycetes</taxon>
        <taxon>Kitasatosporales</taxon>
        <taxon>Streptomycetaceae</taxon>
        <taxon>Streptomyces</taxon>
    </lineage>
</organism>
<keyword evidence="1 3" id="KW-0597">Phosphoprotein</keyword>
<dbReference type="Gene3D" id="3.40.50.2300">
    <property type="match status" value="1"/>
</dbReference>
<keyword evidence="4" id="KW-1133">Transmembrane helix</keyword>
<dbReference type="PROSITE" id="PS50043">
    <property type="entry name" value="HTH_LUXR_2"/>
    <property type="match status" value="1"/>
</dbReference>
<dbReference type="InterPro" id="IPR000792">
    <property type="entry name" value="Tscrpt_reg_LuxR_C"/>
</dbReference>
<dbReference type="AlphaFoldDB" id="A0AAT9HFJ7"/>
<dbReference type="EMBL" id="AP035768">
    <property type="protein sequence ID" value="BFO16177.1"/>
    <property type="molecule type" value="Genomic_DNA"/>
</dbReference>
<feature type="modified residue" description="4-aspartylphosphate" evidence="3">
    <location>
        <position position="494"/>
    </location>
</feature>
<dbReference type="GO" id="GO:0046983">
    <property type="term" value="F:protein dimerization activity"/>
    <property type="evidence" value="ECO:0007669"/>
    <property type="project" value="InterPro"/>
</dbReference>
<evidence type="ECO:0000256" key="1">
    <source>
        <dbReference type="ARBA" id="ARBA00022553"/>
    </source>
</evidence>
<dbReference type="GO" id="GO:0006355">
    <property type="term" value="P:regulation of DNA-templated transcription"/>
    <property type="evidence" value="ECO:0007669"/>
    <property type="project" value="InterPro"/>
</dbReference>
<dbReference type="GO" id="GO:0003677">
    <property type="term" value="F:DNA binding"/>
    <property type="evidence" value="ECO:0007669"/>
    <property type="project" value="UniProtKB-KW"/>
</dbReference>
<proteinExistence type="predicted"/>
<dbReference type="InterPro" id="IPR039420">
    <property type="entry name" value="WalR-like"/>
</dbReference>
<sequence>MQLKSSCRANGLCQPGVSRLLALLITATLAVSVLVHSSLRDRTHPATEVVMVPLLAGVLLALQVSVFITQRPGREGGPARRGAAALACQILVVALSAEVLNVEFCVLAGYLAGTLPLVLQPRHAWPLFALVVITGPLAATRADGSAVHLVAMGLGLLVTGLMAFILSSTMVMVRQLRQHRADFARAAVQNEQSRFARDLHDLLGHTLSALAMRAELLHRTFQSRPELAAAQTDQLLRTARQSMAEVRMAVRGYRELPLFSEVRAAASLLDTVGIDVTLQVTALPSRGEAGTALAAVLRESVTNMLRHSDVARCAIVLTAGPGTVRLEVVNDGATRAGRDSSPGGGSGLGNLRQRVTALGGTLESRRSPAGPSGWSPPYRPPPCPYRPEHRRICKPAWAKWPTRRNTALPPEHRPQLFRDMFTPRMSMILAKAGTICGGMCVIRVLLAEDVQMVREALAALLELEDDIRVVAEVGSGEDVLEAAESTRPDLVIVDVNMPGLDGLTAAERLRDQLPDSRILVLTVLDAPNVLRRAQDVRVDGYLVKNAPVEHLVKAVRRIMAGERVISPELALAAWEGQASPLTAREADVLRLAAAGAETAEIAEHLHLSPGTVRNYMTTIVAKLDARNRLDAIRIARDAGWLLNS</sequence>
<feature type="domain" description="HTH luxR-type" evidence="5">
    <location>
        <begin position="574"/>
        <end position="639"/>
    </location>
</feature>
<keyword evidence="2" id="KW-0238">DNA-binding</keyword>
<dbReference type="PANTHER" id="PTHR43214">
    <property type="entry name" value="TWO-COMPONENT RESPONSE REGULATOR"/>
    <property type="match status" value="1"/>
</dbReference>
<dbReference type="Pfam" id="PF00196">
    <property type="entry name" value="GerE"/>
    <property type="match status" value="1"/>
</dbReference>
<dbReference type="InterPro" id="IPR036890">
    <property type="entry name" value="HATPase_C_sf"/>
</dbReference>
<reference evidence="7" key="2">
    <citation type="submission" date="2024-07" db="EMBL/GenBank/DDBJ databases">
        <title>Streptomyces haneummycinica sp. nov., a new antibiotic-producing actinobacterium isolated from marine sediment.</title>
        <authorList>
            <person name="Uemura M."/>
            <person name="Hamada M."/>
            <person name="Hirano S."/>
            <person name="Kobayashi K."/>
            <person name="Ohshiro T."/>
            <person name="Kobayashi T."/>
            <person name="Terahara T."/>
        </authorList>
    </citation>
    <scope>NUCLEOTIDE SEQUENCE</scope>
    <source>
        <strain evidence="7">KM77-8</strain>
    </source>
</reference>
<dbReference type="InterPro" id="IPR001789">
    <property type="entry name" value="Sig_transdc_resp-reg_receiver"/>
</dbReference>
<feature type="transmembrane region" description="Helical" evidence="4">
    <location>
        <begin position="90"/>
        <end position="112"/>
    </location>
</feature>
<dbReference type="CDD" id="cd06170">
    <property type="entry name" value="LuxR_C_like"/>
    <property type="match status" value="1"/>
</dbReference>
<dbReference type="GO" id="GO:0000155">
    <property type="term" value="F:phosphorelay sensor kinase activity"/>
    <property type="evidence" value="ECO:0007669"/>
    <property type="project" value="InterPro"/>
</dbReference>
<feature type="transmembrane region" description="Helical" evidence="4">
    <location>
        <begin position="149"/>
        <end position="173"/>
    </location>
</feature>
<accession>A0AAT9HFJ7</accession>
<dbReference type="GO" id="GO:0016020">
    <property type="term" value="C:membrane"/>
    <property type="evidence" value="ECO:0007669"/>
    <property type="project" value="InterPro"/>
</dbReference>
<dbReference type="Pfam" id="PF07730">
    <property type="entry name" value="HisKA_3"/>
    <property type="match status" value="1"/>
</dbReference>
<feature type="transmembrane region" description="Helical" evidence="4">
    <location>
        <begin position="124"/>
        <end position="142"/>
    </location>
</feature>
<dbReference type="Gene3D" id="1.20.5.1930">
    <property type="match status" value="1"/>
</dbReference>
<evidence type="ECO:0000259" key="6">
    <source>
        <dbReference type="PROSITE" id="PS50110"/>
    </source>
</evidence>
<dbReference type="InterPro" id="IPR011006">
    <property type="entry name" value="CheY-like_superfamily"/>
</dbReference>
<evidence type="ECO:0000256" key="3">
    <source>
        <dbReference type="PROSITE-ProRule" id="PRU00169"/>
    </source>
</evidence>
<feature type="transmembrane region" description="Helical" evidence="4">
    <location>
        <begin position="51"/>
        <end position="69"/>
    </location>
</feature>
<dbReference type="SUPFAM" id="SSF52172">
    <property type="entry name" value="CheY-like"/>
    <property type="match status" value="1"/>
</dbReference>
<evidence type="ECO:0000313" key="7">
    <source>
        <dbReference type="EMBL" id="BFO16177.1"/>
    </source>
</evidence>
<dbReference type="CDD" id="cd17535">
    <property type="entry name" value="REC_NarL-like"/>
    <property type="match status" value="1"/>
</dbReference>
<keyword evidence="4" id="KW-0472">Membrane</keyword>
<dbReference type="SUPFAM" id="SSF55874">
    <property type="entry name" value="ATPase domain of HSP90 chaperone/DNA topoisomerase II/histidine kinase"/>
    <property type="match status" value="1"/>
</dbReference>
<dbReference type="Pfam" id="PF00072">
    <property type="entry name" value="Response_reg"/>
    <property type="match status" value="1"/>
</dbReference>
<dbReference type="InterPro" id="IPR058245">
    <property type="entry name" value="NreC/VraR/RcsB-like_REC"/>
</dbReference>
<evidence type="ECO:0008006" key="8">
    <source>
        <dbReference type="Google" id="ProtNLM"/>
    </source>
</evidence>
<evidence type="ECO:0000259" key="5">
    <source>
        <dbReference type="PROSITE" id="PS50043"/>
    </source>
</evidence>
<dbReference type="SMART" id="SM00448">
    <property type="entry name" value="REC"/>
    <property type="match status" value="1"/>
</dbReference>
<reference evidence="7" key="1">
    <citation type="submission" date="2024-06" db="EMBL/GenBank/DDBJ databases">
        <authorList>
            <consortium name="consrtm"/>
            <person name="Uemura M."/>
            <person name="Terahara T."/>
        </authorList>
    </citation>
    <scope>NUCLEOTIDE SEQUENCE</scope>
    <source>
        <strain evidence="7">KM77-8</strain>
    </source>
</reference>
<dbReference type="InterPro" id="IPR011712">
    <property type="entry name" value="Sig_transdc_His_kin_sub3_dim/P"/>
</dbReference>
<name>A0AAT9HFJ7_9ACTN</name>
<gene>
    <name evidence="7" type="ORF">SHKM778_25650</name>
</gene>
<keyword evidence="4" id="KW-0812">Transmembrane</keyword>
<dbReference type="PROSITE" id="PS50110">
    <property type="entry name" value="RESPONSE_REGULATORY"/>
    <property type="match status" value="1"/>
</dbReference>
<dbReference type="SUPFAM" id="SSF46894">
    <property type="entry name" value="C-terminal effector domain of the bipartite response regulators"/>
    <property type="match status" value="1"/>
</dbReference>
<feature type="domain" description="Response regulatory" evidence="6">
    <location>
        <begin position="443"/>
        <end position="559"/>
    </location>
</feature>
<dbReference type="InterPro" id="IPR016032">
    <property type="entry name" value="Sig_transdc_resp-reg_C-effctor"/>
</dbReference>
<dbReference type="PANTHER" id="PTHR43214:SF42">
    <property type="entry name" value="TRANSCRIPTIONAL REGULATORY PROTEIN DESR"/>
    <property type="match status" value="1"/>
</dbReference>
<dbReference type="SMART" id="SM00421">
    <property type="entry name" value="HTH_LUXR"/>
    <property type="match status" value="1"/>
</dbReference>
<evidence type="ECO:0000256" key="4">
    <source>
        <dbReference type="SAM" id="Phobius"/>
    </source>
</evidence>
<dbReference type="Gene3D" id="3.30.565.10">
    <property type="entry name" value="Histidine kinase-like ATPase, C-terminal domain"/>
    <property type="match status" value="1"/>
</dbReference>
<feature type="transmembrane region" description="Helical" evidence="4">
    <location>
        <begin position="20"/>
        <end position="39"/>
    </location>
</feature>